<dbReference type="GO" id="GO:0019287">
    <property type="term" value="P:isopentenyl diphosphate biosynthetic process, mevalonate pathway"/>
    <property type="evidence" value="ECO:0007669"/>
    <property type="project" value="TreeGrafter"/>
</dbReference>
<dbReference type="GO" id="GO:0010142">
    <property type="term" value="P:farnesyl diphosphate biosynthetic process, mevalonate pathway"/>
    <property type="evidence" value="ECO:0007669"/>
    <property type="project" value="TreeGrafter"/>
</dbReference>
<dbReference type="GO" id="GO:0005524">
    <property type="term" value="F:ATP binding"/>
    <property type="evidence" value="ECO:0007669"/>
    <property type="project" value="UniProtKB-KW"/>
</dbReference>
<keyword evidence="3" id="KW-0547">Nucleotide-binding</keyword>
<dbReference type="PANTHER" id="PTHR31814:SF2">
    <property type="entry name" value="PHOSPHOMEVALONATE KINASE"/>
    <property type="match status" value="1"/>
</dbReference>
<dbReference type="GO" id="GO:0005777">
    <property type="term" value="C:peroxisome"/>
    <property type="evidence" value="ECO:0007669"/>
    <property type="project" value="TreeGrafter"/>
</dbReference>
<dbReference type="Gene3D" id="3.30.230.10">
    <property type="match status" value="1"/>
</dbReference>
<dbReference type="Proteomes" id="UP001359559">
    <property type="component" value="Unassembled WGS sequence"/>
</dbReference>
<organism evidence="6 7">
    <name type="scientific">Clitoria ternatea</name>
    <name type="common">Butterfly pea</name>
    <dbReference type="NCBI Taxonomy" id="43366"/>
    <lineage>
        <taxon>Eukaryota</taxon>
        <taxon>Viridiplantae</taxon>
        <taxon>Streptophyta</taxon>
        <taxon>Embryophyta</taxon>
        <taxon>Tracheophyta</taxon>
        <taxon>Spermatophyta</taxon>
        <taxon>Magnoliopsida</taxon>
        <taxon>eudicotyledons</taxon>
        <taxon>Gunneridae</taxon>
        <taxon>Pentapetalae</taxon>
        <taxon>rosids</taxon>
        <taxon>fabids</taxon>
        <taxon>Fabales</taxon>
        <taxon>Fabaceae</taxon>
        <taxon>Papilionoideae</taxon>
        <taxon>50 kb inversion clade</taxon>
        <taxon>NPAAA clade</taxon>
        <taxon>indigoferoid/millettioid clade</taxon>
        <taxon>Phaseoleae</taxon>
        <taxon>Clitoria</taxon>
    </lineage>
</organism>
<keyword evidence="7" id="KW-1185">Reference proteome</keyword>
<dbReference type="AlphaFoldDB" id="A0AAN9ISM1"/>
<gene>
    <name evidence="6" type="ORF">RJT34_20044</name>
</gene>
<evidence type="ECO:0000256" key="4">
    <source>
        <dbReference type="ARBA" id="ARBA00022777"/>
    </source>
</evidence>
<evidence type="ECO:0000256" key="1">
    <source>
        <dbReference type="ARBA" id="ARBA00005092"/>
    </source>
</evidence>
<dbReference type="InterPro" id="IPR035102">
    <property type="entry name" value="Phosphomevalonate_kinase"/>
</dbReference>
<evidence type="ECO:0000256" key="3">
    <source>
        <dbReference type="ARBA" id="ARBA00022741"/>
    </source>
</evidence>
<evidence type="ECO:0000256" key="2">
    <source>
        <dbReference type="ARBA" id="ARBA00022679"/>
    </source>
</evidence>
<accession>A0AAN9ISM1</accession>
<comment type="caution">
    <text evidence="6">The sequence shown here is derived from an EMBL/GenBank/DDBJ whole genome shotgun (WGS) entry which is preliminary data.</text>
</comment>
<keyword evidence="4" id="KW-0418">Kinase</keyword>
<keyword evidence="2" id="KW-0808">Transferase</keyword>
<dbReference type="PANTHER" id="PTHR31814">
    <property type="match status" value="1"/>
</dbReference>
<evidence type="ECO:0000256" key="5">
    <source>
        <dbReference type="ARBA" id="ARBA00022840"/>
    </source>
</evidence>
<comment type="pathway">
    <text evidence="1">Isoprenoid biosynthesis; isopentenyl diphosphate biosynthesis via mevalonate pathway.</text>
</comment>
<dbReference type="EMBL" id="JAYKXN010000005">
    <property type="protein sequence ID" value="KAK7285279.1"/>
    <property type="molecule type" value="Genomic_DNA"/>
</dbReference>
<reference evidence="6 7" key="1">
    <citation type="submission" date="2024-01" db="EMBL/GenBank/DDBJ databases">
        <title>The genomes of 5 underutilized Papilionoideae crops provide insights into root nodulation and disease resistance.</title>
        <authorList>
            <person name="Yuan L."/>
        </authorList>
    </citation>
    <scope>NUCLEOTIDE SEQUENCE [LARGE SCALE GENOMIC DNA]</scope>
    <source>
        <strain evidence="6">LY-2023</strain>
        <tissue evidence="6">Leaf</tissue>
    </source>
</reference>
<dbReference type="InterPro" id="IPR014721">
    <property type="entry name" value="Ribsml_uS5_D2-typ_fold_subgr"/>
</dbReference>
<evidence type="ECO:0000313" key="7">
    <source>
        <dbReference type="Proteomes" id="UP001359559"/>
    </source>
</evidence>
<keyword evidence="5" id="KW-0067">ATP-binding</keyword>
<dbReference type="GO" id="GO:0004631">
    <property type="term" value="F:phosphomevalonate kinase activity"/>
    <property type="evidence" value="ECO:0007669"/>
    <property type="project" value="TreeGrafter"/>
</dbReference>
<evidence type="ECO:0000313" key="6">
    <source>
        <dbReference type="EMBL" id="KAK7285279.1"/>
    </source>
</evidence>
<proteinExistence type="predicted"/>
<sequence length="164" mass="18427">MVKKEKKQVPDWLISSPWLDQIMNSIVAAKDLDTSFFRKMDRFQPCELTELKAFTVLAQSTEMMSRYTDDIQAIDELLKQRNEIYALDINAPLKRNTNLDIVHNIAQIAHCITQGKVGSGFGVSSTMYGSQQHVRFSPDVISSSQVAAKSVPLPEVIIEIINGK</sequence>
<protein>
    <submittedName>
        <fullName evidence="6">Uncharacterized protein</fullName>
    </submittedName>
</protein>
<name>A0AAN9ISM1_CLITE</name>